<keyword evidence="3" id="KW-0732">Signal</keyword>
<dbReference type="GeneID" id="86863592"/>
<evidence type="ECO:0000256" key="1">
    <source>
        <dbReference type="ARBA" id="ARBA00004561"/>
    </source>
</evidence>
<dbReference type="SUPFAM" id="SSF49401">
    <property type="entry name" value="Bacterial adhesins"/>
    <property type="match status" value="1"/>
</dbReference>
<dbReference type="PANTHER" id="PTHR33420">
    <property type="entry name" value="FIMBRIAL SUBUNIT ELFA-RELATED"/>
    <property type="match status" value="1"/>
</dbReference>
<evidence type="ECO:0000256" key="2">
    <source>
        <dbReference type="ARBA" id="ARBA00006671"/>
    </source>
</evidence>
<dbReference type="Gene3D" id="2.60.40.1090">
    <property type="entry name" value="Fimbrial-type adhesion domain"/>
    <property type="match status" value="1"/>
</dbReference>
<dbReference type="InterPro" id="IPR036937">
    <property type="entry name" value="Adhesion_dom_fimbrial_sf"/>
</dbReference>
<gene>
    <name evidence="5" type="ORF">RGV86_21410</name>
</gene>
<evidence type="ECO:0000256" key="4">
    <source>
        <dbReference type="ARBA" id="ARBA00023263"/>
    </source>
</evidence>
<organism evidence="5 6">
    <name type="scientific">Escherichia ruysiae</name>
    <dbReference type="NCBI Taxonomy" id="2608867"/>
    <lineage>
        <taxon>Bacteria</taxon>
        <taxon>Pseudomonadati</taxon>
        <taxon>Pseudomonadota</taxon>
        <taxon>Gammaproteobacteria</taxon>
        <taxon>Enterobacterales</taxon>
        <taxon>Enterobacteriaceae</taxon>
        <taxon>Escherichia</taxon>
    </lineage>
</organism>
<dbReference type="EMBL" id="JAVIWS010000001">
    <property type="protein sequence ID" value="MDR4880863.1"/>
    <property type="molecule type" value="Genomic_DNA"/>
</dbReference>
<dbReference type="InterPro" id="IPR050263">
    <property type="entry name" value="Bact_Fimbrial_Adh_Pro"/>
</dbReference>
<keyword evidence="6" id="KW-1185">Reference proteome</keyword>
<comment type="subcellular location">
    <subcellularLocation>
        <location evidence="1">Fimbrium</location>
    </subcellularLocation>
</comment>
<reference evidence="5 6" key="1">
    <citation type="submission" date="2023-08" db="EMBL/GenBank/DDBJ databases">
        <title>Whole-Genome Sequencing and Taxonomic description of Escherichia ruysiae strains Isolated from a healthy canine fecal sample.</title>
        <authorList>
            <person name="Liang S."/>
            <person name="Mlaga K.D."/>
            <person name="Jospin G."/>
            <person name="Uttarwar R."/>
            <person name="Marfori Z."/>
            <person name="Alvarado N."/>
            <person name="Scarsella E."/>
            <person name="Ganz H."/>
            <person name="Dione N."/>
        </authorList>
    </citation>
    <scope>NUCLEOTIDE SEQUENCE [LARGE SCALE GENOMIC DNA]</scope>
    <source>
        <strain evidence="5 6">AB136</strain>
    </source>
</reference>
<evidence type="ECO:0000313" key="6">
    <source>
        <dbReference type="Proteomes" id="UP001256818"/>
    </source>
</evidence>
<evidence type="ECO:0000313" key="5">
    <source>
        <dbReference type="EMBL" id="MDR4880863.1"/>
    </source>
</evidence>
<dbReference type="InterPro" id="IPR008966">
    <property type="entry name" value="Adhesion_dom_sf"/>
</dbReference>
<accession>A0ABU1DXW4</accession>
<proteinExistence type="inferred from homology"/>
<dbReference type="Proteomes" id="UP001256818">
    <property type="component" value="Unassembled WGS sequence"/>
</dbReference>
<dbReference type="RefSeq" id="WP_137598406.1">
    <property type="nucleotide sequence ID" value="NZ_JAVIWR010000001.1"/>
</dbReference>
<protein>
    <submittedName>
        <fullName evidence="5">Type 1 fimbrial protein</fullName>
    </submittedName>
</protein>
<comment type="similarity">
    <text evidence="2">Belongs to the fimbrial protein family.</text>
</comment>
<dbReference type="PANTHER" id="PTHR33420:SF3">
    <property type="entry name" value="FIMBRIAL SUBUNIT ELFA"/>
    <property type="match status" value="1"/>
</dbReference>
<comment type="caution">
    <text evidence="5">The sequence shown here is derived from an EMBL/GenBank/DDBJ whole genome shotgun (WGS) entry which is preliminary data.</text>
</comment>
<sequence>MSQKRGNNAMNKQRVIIFLISGIASLPLTTTASQFQTDTAQVVTYPHDFSTWSIPTSVGGTTWFDDWNKFYWINIASGGSGSAYADLTVNGTVVGTTGDGATIYQTSNPGIGIAYQLNFSTPTDTTPNLAKAAPHTLTFPEGLSKSGYIHIKYELVRLTEQIPPGPLVAVPDVTLNYHNPPGSTYSDKSFLARSGVSSQPTMTPCTINAPKEVNLTTLYGGNAVSGAQLATPIPTITLTNCPGAITGISYKFSALYGTHGSVDGVMNGETGTGYAQGVYVQFQNPDGSGFDQFNNNFALNYIGSGDYTIPEYKVAYYIDDVNNITTGQVKSALQFTVQYN</sequence>
<keyword evidence="4" id="KW-0281">Fimbrium</keyword>
<name>A0ABU1DXW4_9ESCH</name>
<evidence type="ECO:0000256" key="3">
    <source>
        <dbReference type="ARBA" id="ARBA00022729"/>
    </source>
</evidence>